<name>A0A098DL93_GIBZE</name>
<evidence type="ECO:0000313" key="1">
    <source>
        <dbReference type="EMBL" id="CEF79709.1"/>
    </source>
</evidence>
<dbReference type="Proteomes" id="UP000070720">
    <property type="component" value="Chromosome 2"/>
</dbReference>
<accession>A0A098DL93</accession>
<dbReference type="AlphaFoldDB" id="A0A098DL93"/>
<dbReference type="InParanoid" id="A0A098DL93"/>
<dbReference type="VEuPathDB" id="FungiDB:FGRAMPH1_01G15821"/>
<gene>
    <name evidence="1" type="ORF">FGRAMPH1_01T15821</name>
</gene>
<dbReference type="EMBL" id="HG970333">
    <property type="protein sequence ID" value="CEF79709.1"/>
    <property type="molecule type" value="Genomic_DNA"/>
</dbReference>
<dbReference type="EnsemblFungi" id="CEF79709">
    <property type="protein sequence ID" value="CEF79709"/>
    <property type="gene ID" value="FGRRES_15255"/>
</dbReference>
<sequence>MPAGLPAEYRAIVKGLSVVKLNELAQRWQYKRDEKIRSRDTAQEYFTNEATRKHQPWGQ</sequence>
<evidence type="ECO:0000313" key="2">
    <source>
        <dbReference type="EnsemblFungi" id="CEF79709"/>
    </source>
</evidence>
<evidence type="ECO:0000313" key="3">
    <source>
        <dbReference type="Proteomes" id="UP000070720"/>
    </source>
</evidence>
<proteinExistence type="predicted"/>
<accession>A0A0E0S884</accession>
<reference evidence="2 3" key="1">
    <citation type="journal article" date="2007" name="Science">
        <title>The Fusarium graminearum genome reveals a link between localized polymorphism and pathogen specialization.</title>
        <authorList>
            <person name="Cuomo C.A."/>
            <person name="Gueldener U."/>
            <person name="Xu J.-R."/>
            <person name="Trail F."/>
            <person name="Turgeon B.G."/>
            <person name="Di Pietro A."/>
            <person name="Walton J.D."/>
            <person name="Ma L.-J."/>
            <person name="Baker S.E."/>
            <person name="Rep M."/>
            <person name="Adam G."/>
            <person name="Antoniw J."/>
            <person name="Baldwin T."/>
            <person name="Calvo S.E."/>
            <person name="Chang Y.-L."/>
            <person name="DeCaprio D."/>
            <person name="Gale L.R."/>
            <person name="Gnerre S."/>
            <person name="Goswami R.S."/>
            <person name="Hammond-Kosack K."/>
            <person name="Harris L.J."/>
            <person name="Hilburn K."/>
            <person name="Kennell J.C."/>
            <person name="Kroken S."/>
            <person name="Magnuson J.K."/>
            <person name="Mannhaupt G."/>
            <person name="Mauceli E.W."/>
            <person name="Mewes H.-W."/>
            <person name="Mitterbauer R."/>
            <person name="Muehlbauer G."/>
            <person name="Muensterkoetter M."/>
            <person name="Nelson D."/>
            <person name="O'Donnell K."/>
            <person name="Ouellet T."/>
            <person name="Qi W."/>
            <person name="Quesneville H."/>
            <person name="Roncero M.I.G."/>
            <person name="Seong K.-Y."/>
            <person name="Tetko I.V."/>
            <person name="Urban M."/>
            <person name="Waalwijk C."/>
            <person name="Ward T.J."/>
            <person name="Yao J."/>
            <person name="Birren B.W."/>
            <person name="Kistler H.C."/>
        </authorList>
    </citation>
    <scope>NUCLEOTIDE SEQUENCE [LARGE SCALE GENOMIC DNA]</scope>
    <source>
        <strain evidence="3">ATCC MYA-4620 / CBS 123657 / FGSC 9075 / NRRL 31084 / PH-1</strain>
        <strain evidence="2">PH-1 / ATCC MYA-4620 / FGSC 9075 / NRRL 31084</strain>
    </source>
</reference>
<reference evidence="2" key="4">
    <citation type="submission" date="2017-01" db="UniProtKB">
        <authorList>
            <consortium name="EnsemblFungi"/>
        </authorList>
    </citation>
    <scope>IDENTIFICATION</scope>
    <source>
        <strain evidence="2">PH-1 / ATCC MYA-4620 / FGSC 9075 / NRRL 31084</strain>
    </source>
</reference>
<reference evidence="1 3" key="3">
    <citation type="journal article" date="2015" name="BMC Genomics">
        <title>The completed genome sequence of the pathogenic ascomycete fungus Fusarium graminearum.</title>
        <authorList>
            <person name="King R."/>
            <person name="Urban M."/>
            <person name="Hammond-Kosack M.C."/>
            <person name="Hassani-Pak K."/>
            <person name="Hammond-Kosack K.E."/>
        </authorList>
    </citation>
    <scope>NUCLEOTIDE SEQUENCE [LARGE SCALE GENOMIC DNA]</scope>
    <source>
        <strain evidence="3">ATCC MYA-4620 / CBS 123657 / FGSC 9075 / NRRL 31084 / PH-1</strain>
        <strain evidence="1">PH-1</strain>
    </source>
</reference>
<organism evidence="1 3">
    <name type="scientific">Gibberella zeae (strain ATCC MYA-4620 / CBS 123657 / FGSC 9075 / NRRL 31084 / PH-1)</name>
    <name type="common">Wheat head blight fungus</name>
    <name type="synonym">Fusarium graminearum</name>
    <dbReference type="NCBI Taxonomy" id="229533"/>
    <lineage>
        <taxon>Eukaryota</taxon>
        <taxon>Fungi</taxon>
        <taxon>Dikarya</taxon>
        <taxon>Ascomycota</taxon>
        <taxon>Pezizomycotina</taxon>
        <taxon>Sordariomycetes</taxon>
        <taxon>Hypocreomycetidae</taxon>
        <taxon>Hypocreales</taxon>
        <taxon>Nectriaceae</taxon>
        <taxon>Fusarium</taxon>
    </lineage>
</organism>
<reference evidence="2 3" key="2">
    <citation type="journal article" date="2010" name="Nature">
        <title>Comparative genomics reveals mobile pathogenicity chromosomes in Fusarium.</title>
        <authorList>
            <person name="Ma L.J."/>
            <person name="van der Does H.C."/>
            <person name="Borkovich K.A."/>
            <person name="Coleman J.J."/>
            <person name="Daboussi M.J."/>
            <person name="Di Pietro A."/>
            <person name="Dufresne M."/>
            <person name="Freitag M."/>
            <person name="Grabherr M."/>
            <person name="Henrissat B."/>
            <person name="Houterman P.M."/>
            <person name="Kang S."/>
            <person name="Shim W.B."/>
            <person name="Woloshuk C."/>
            <person name="Xie X."/>
            <person name="Xu J.R."/>
            <person name="Antoniw J."/>
            <person name="Baker S.E."/>
            <person name="Bluhm B.H."/>
            <person name="Breakspear A."/>
            <person name="Brown D.W."/>
            <person name="Butchko R.A."/>
            <person name="Chapman S."/>
            <person name="Coulson R."/>
            <person name="Coutinho P.M."/>
            <person name="Danchin E.G."/>
            <person name="Diener A."/>
            <person name="Gale L.R."/>
            <person name="Gardiner D.M."/>
            <person name="Goff S."/>
            <person name="Hammond-Kosack K.E."/>
            <person name="Hilburn K."/>
            <person name="Hua-Van A."/>
            <person name="Jonkers W."/>
            <person name="Kazan K."/>
            <person name="Kodira C.D."/>
            <person name="Koehrsen M."/>
            <person name="Kumar L."/>
            <person name="Lee Y.H."/>
            <person name="Li L."/>
            <person name="Manners J.M."/>
            <person name="Miranda-Saavedra D."/>
            <person name="Mukherjee M."/>
            <person name="Park G."/>
            <person name="Park J."/>
            <person name="Park S.Y."/>
            <person name="Proctor R.H."/>
            <person name="Regev A."/>
            <person name="Ruiz-Roldan M.C."/>
            <person name="Sain D."/>
            <person name="Sakthikumar S."/>
            <person name="Sykes S."/>
            <person name="Schwartz D.C."/>
            <person name="Turgeon B.G."/>
            <person name="Wapinski I."/>
            <person name="Yoder O."/>
            <person name="Young S."/>
            <person name="Zeng Q."/>
            <person name="Zhou S."/>
            <person name="Galagan J."/>
            <person name="Cuomo C.A."/>
            <person name="Kistler H.C."/>
            <person name="Rep M."/>
        </authorList>
    </citation>
    <scope>GENOME REANNOTATION</scope>
    <source>
        <strain evidence="3">ATCC MYA-4620 / CBS 123657 / FGSC 9075 / NRRL 31084 / PH-1</strain>
        <strain evidence="2">PH-1 / ATCC MYA-4620 / FGSC 9075 / NRRL 31084</strain>
    </source>
</reference>
<keyword evidence="3" id="KW-1185">Reference proteome</keyword>
<protein>
    <submittedName>
        <fullName evidence="1">Chromosome 2, complete genome</fullName>
    </submittedName>
</protein>